<feature type="compositionally biased region" description="Basic and acidic residues" evidence="1">
    <location>
        <begin position="134"/>
        <end position="143"/>
    </location>
</feature>
<evidence type="ECO:0000256" key="1">
    <source>
        <dbReference type="SAM" id="MobiDB-lite"/>
    </source>
</evidence>
<feature type="region of interest" description="Disordered" evidence="1">
    <location>
        <begin position="49"/>
        <end position="291"/>
    </location>
</feature>
<feature type="region of interest" description="Disordered" evidence="1">
    <location>
        <begin position="837"/>
        <end position="918"/>
    </location>
</feature>
<feature type="region of interest" description="Disordered" evidence="1">
    <location>
        <begin position="770"/>
        <end position="807"/>
    </location>
</feature>
<sequence>MDEHFIFSRPVVVTEDKLREALAKKANQKTLKDALDQQVFEAERLKVEAHRAKGRKEKKSANRGSLTSAPSSSSEGETARGTNSSLDASPAGPSPAPLVPSPPPSSGTHAGPSSGLEPTRYTFSFKEGQGTFEVTDKTVRQLKETLQPSSAESRARTGSKDDGGPSVPSSNIKEKKPDGPVPVRRTPSSRDSAREAGGGGSSSNRRRRKGSPTAPAAAGRGEYQTNSLPADFRLGKRAGNGGGGGSNVCSPTTVTRERVGSGGSQPSRGASRERGGAGGAGSGDEGGYDTQSLPVELIYKLSQGNALPSAAGAGPDVRSPLSRLKPPHPPRLVSPKRSLSTSRISDSMGMRSPRTPLLPPPGSPGSALRDRAVPVSPRGGKAGRLSTPLDSARGARPSARPAGGILPPLNGRRDSDVIEMSAILDAQTPIRESGAGAGGAPRRRTNSTPKDRALFPPGASPLNDVSASEQARKQAEREKGWAQQVKQLKAELRKARQEAGAKLANNRADEAQGKAPRRAETAPDPPAYPPGKAPRGVGGIRQRRVENGGNRGENALPARPTRLEKVDFSQTRIFNRETFRPITAPEDASSYFGGLLHPPSPRTPLPPVQPKASPALAAVSTEQLTAAKRTAASTAQSDPLPHEAVRQNSVHTVISADDSLKLASLTTRQITLGLPDYGDGAPVPIEFLHLRQFVEAQIITASQAENLWEFFALSVPVEFGGSGGGGGAGQRRFSSDAEHLEVQDEVHAGRGEEMESHTIEVEEVAFAGATHTPHRAEIGGNSAGSEKGEMEEDEPDDFFVPHSPSQLPTNAVLAPALRRKISQLHSEEAAMFLQRQQQLRNGRQRPSLIADRKPKSKPAEKDAGREERAQTSPLRGSSPSLRRDSQGSEPAGTFDTYAELKLPRNVRTGDAGEEEEEL</sequence>
<dbReference type="VEuPathDB" id="TriTrypDB:LpyrH10_04_5490"/>
<feature type="compositionally biased region" description="Basic and acidic residues" evidence="1">
    <location>
        <begin position="850"/>
        <end position="869"/>
    </location>
</feature>
<feature type="compositionally biased region" description="Pro residues" evidence="1">
    <location>
        <begin position="523"/>
        <end position="532"/>
    </location>
</feature>
<dbReference type="OrthoDB" id="266332at2759"/>
<dbReference type="AlphaFoldDB" id="A0A0M9G6L7"/>
<feature type="compositionally biased region" description="Basic and acidic residues" evidence="1">
    <location>
        <begin position="153"/>
        <end position="163"/>
    </location>
</feature>
<feature type="compositionally biased region" description="Gly residues" evidence="1">
    <location>
        <begin position="276"/>
        <end position="285"/>
    </location>
</feature>
<dbReference type="OMA" id="EKAWAQQ"/>
<dbReference type="EMBL" id="LGTL01000004">
    <property type="protein sequence ID" value="KPA83346.1"/>
    <property type="molecule type" value="Genomic_DNA"/>
</dbReference>
<feature type="compositionally biased region" description="Polar residues" evidence="1">
    <location>
        <begin position="62"/>
        <end position="83"/>
    </location>
</feature>
<name>A0A0M9G6L7_LEPPY</name>
<feature type="compositionally biased region" description="Basic and acidic residues" evidence="1">
    <location>
        <begin position="488"/>
        <end position="499"/>
    </location>
</feature>
<gene>
    <name evidence="2" type="ORF">ABB37_02999</name>
</gene>
<dbReference type="Proteomes" id="UP000037923">
    <property type="component" value="Unassembled WGS sequence"/>
</dbReference>
<feature type="compositionally biased region" description="Basic and acidic residues" evidence="1">
    <location>
        <begin position="470"/>
        <end position="480"/>
    </location>
</feature>
<evidence type="ECO:0000313" key="3">
    <source>
        <dbReference type="Proteomes" id="UP000037923"/>
    </source>
</evidence>
<dbReference type="GeneID" id="26903290"/>
<accession>A0A0M9G6L7</accession>
<evidence type="ECO:0000313" key="2">
    <source>
        <dbReference type="EMBL" id="KPA83346.1"/>
    </source>
</evidence>
<reference evidence="2 3" key="1">
    <citation type="submission" date="2015-07" db="EMBL/GenBank/DDBJ databases">
        <title>High-quality genome of monoxenous trypanosomatid Leptomonas pyrrhocoris.</title>
        <authorList>
            <person name="Flegontov P."/>
            <person name="Butenko A."/>
            <person name="Firsov S."/>
            <person name="Vlcek C."/>
            <person name="Logacheva M.D."/>
            <person name="Field M."/>
            <person name="Filatov D."/>
            <person name="Flegontova O."/>
            <person name="Gerasimov E."/>
            <person name="Jackson A.P."/>
            <person name="Kelly S."/>
            <person name="Opperdoes F."/>
            <person name="O'Reilly A."/>
            <person name="Votypka J."/>
            <person name="Yurchenko V."/>
            <person name="Lukes J."/>
        </authorList>
    </citation>
    <scope>NUCLEOTIDE SEQUENCE [LARGE SCALE GENOMIC DNA]</scope>
    <source>
        <strain evidence="2">H10</strain>
    </source>
</reference>
<proteinExistence type="predicted"/>
<dbReference type="RefSeq" id="XP_015661785.1">
    <property type="nucleotide sequence ID" value="XM_015800183.1"/>
</dbReference>
<feature type="compositionally biased region" description="Basic and acidic residues" evidence="1">
    <location>
        <begin position="507"/>
        <end position="521"/>
    </location>
</feature>
<protein>
    <submittedName>
        <fullName evidence="2">Uncharacterized protein</fullName>
    </submittedName>
</protein>
<feature type="region of interest" description="Disordered" evidence="1">
    <location>
        <begin position="306"/>
        <end position="557"/>
    </location>
</feature>
<organism evidence="2 3">
    <name type="scientific">Leptomonas pyrrhocoris</name>
    <name type="common">Firebug parasite</name>
    <dbReference type="NCBI Taxonomy" id="157538"/>
    <lineage>
        <taxon>Eukaryota</taxon>
        <taxon>Discoba</taxon>
        <taxon>Euglenozoa</taxon>
        <taxon>Kinetoplastea</taxon>
        <taxon>Metakinetoplastina</taxon>
        <taxon>Trypanosomatida</taxon>
        <taxon>Trypanosomatidae</taxon>
        <taxon>Leishmaniinae</taxon>
        <taxon>Leptomonas</taxon>
    </lineage>
</organism>
<feature type="compositionally biased region" description="Pro residues" evidence="1">
    <location>
        <begin position="92"/>
        <end position="105"/>
    </location>
</feature>
<keyword evidence="3" id="KW-1185">Reference proteome</keyword>
<feature type="compositionally biased region" description="Low complexity" evidence="1">
    <location>
        <begin position="391"/>
        <end position="404"/>
    </location>
</feature>
<comment type="caution">
    <text evidence="2">The sequence shown here is derived from an EMBL/GenBank/DDBJ whole genome shotgun (WGS) entry which is preliminary data.</text>
</comment>